<comment type="caution">
    <text evidence="1">The sequence shown here is derived from an EMBL/GenBank/DDBJ whole genome shotgun (WGS) entry which is preliminary data.</text>
</comment>
<sequence>MTWLEASELGVGVDAVLRLSIGCSATQRGRVSEATTCTKSIQRPASRRTLSVTRHRMLEEYCYFEIQG</sequence>
<name>A0AAX6H0L9_IRIPA</name>
<evidence type="ECO:0000313" key="2">
    <source>
        <dbReference type="Proteomes" id="UP001140949"/>
    </source>
</evidence>
<evidence type="ECO:0000313" key="1">
    <source>
        <dbReference type="EMBL" id="KAJ6834363.1"/>
    </source>
</evidence>
<reference evidence="1" key="1">
    <citation type="journal article" date="2023" name="GigaByte">
        <title>Genome assembly of the bearded iris, Iris pallida Lam.</title>
        <authorList>
            <person name="Bruccoleri R.E."/>
            <person name="Oakeley E.J."/>
            <person name="Faust A.M.E."/>
            <person name="Altorfer M."/>
            <person name="Dessus-Babus S."/>
            <person name="Burckhardt D."/>
            <person name="Oertli M."/>
            <person name="Naumann U."/>
            <person name="Petersen F."/>
            <person name="Wong J."/>
        </authorList>
    </citation>
    <scope>NUCLEOTIDE SEQUENCE</scope>
    <source>
        <strain evidence="1">GSM-AAB239-AS_SAM_17_03QT</strain>
    </source>
</reference>
<gene>
    <name evidence="1" type="ORF">M6B38_335585</name>
</gene>
<keyword evidence="2" id="KW-1185">Reference proteome</keyword>
<organism evidence="1 2">
    <name type="scientific">Iris pallida</name>
    <name type="common">Sweet iris</name>
    <dbReference type="NCBI Taxonomy" id="29817"/>
    <lineage>
        <taxon>Eukaryota</taxon>
        <taxon>Viridiplantae</taxon>
        <taxon>Streptophyta</taxon>
        <taxon>Embryophyta</taxon>
        <taxon>Tracheophyta</taxon>
        <taxon>Spermatophyta</taxon>
        <taxon>Magnoliopsida</taxon>
        <taxon>Liliopsida</taxon>
        <taxon>Asparagales</taxon>
        <taxon>Iridaceae</taxon>
        <taxon>Iridoideae</taxon>
        <taxon>Irideae</taxon>
        <taxon>Iris</taxon>
    </lineage>
</organism>
<accession>A0AAX6H0L9</accession>
<protein>
    <submittedName>
        <fullName evidence="1">Uncharacterized protein</fullName>
    </submittedName>
</protein>
<dbReference type="EMBL" id="JANAVB010014409">
    <property type="protein sequence ID" value="KAJ6834363.1"/>
    <property type="molecule type" value="Genomic_DNA"/>
</dbReference>
<dbReference type="Proteomes" id="UP001140949">
    <property type="component" value="Unassembled WGS sequence"/>
</dbReference>
<proteinExistence type="predicted"/>
<dbReference type="AlphaFoldDB" id="A0AAX6H0L9"/>
<reference evidence="1" key="2">
    <citation type="submission" date="2023-04" db="EMBL/GenBank/DDBJ databases">
        <authorList>
            <person name="Bruccoleri R.E."/>
            <person name="Oakeley E.J."/>
            <person name="Faust A.-M."/>
            <person name="Dessus-Babus S."/>
            <person name="Altorfer M."/>
            <person name="Burckhardt D."/>
            <person name="Oertli M."/>
            <person name="Naumann U."/>
            <person name="Petersen F."/>
            <person name="Wong J."/>
        </authorList>
    </citation>
    <scope>NUCLEOTIDE SEQUENCE</scope>
    <source>
        <strain evidence="1">GSM-AAB239-AS_SAM_17_03QT</strain>
        <tissue evidence="1">Leaf</tissue>
    </source>
</reference>